<organism evidence="1">
    <name type="scientific">uncultured Candidatus Melainabacteria bacterium</name>
    <dbReference type="NCBI Taxonomy" id="2682970"/>
    <lineage>
        <taxon>Bacteria</taxon>
        <taxon>Bacillati</taxon>
        <taxon>Candidatus Melainabacteria</taxon>
        <taxon>environmental samples</taxon>
    </lineage>
</organism>
<reference evidence="1" key="1">
    <citation type="journal article" date="2020" name="J. ISSAAS">
        <title>Lactobacilli and other gastrointestinal microbiota of Peromyscus leucopus, reservoir host for agents of Lyme disease and other zoonoses in North America.</title>
        <authorList>
            <person name="Milovic A."/>
            <person name="Bassam K."/>
            <person name="Shao H."/>
            <person name="Chatzistamou I."/>
            <person name="Tufts D.M."/>
            <person name="Diuk-Wasser M."/>
            <person name="Barbour A.G."/>
        </authorList>
    </citation>
    <scope>NUCLEOTIDE SEQUENCE</scope>
    <source>
        <strain evidence="1">LL20</strain>
    </source>
</reference>
<dbReference type="AlphaFoldDB" id="A0A650EJH3"/>
<gene>
    <name evidence="1" type="ORF">Melaina855_1500</name>
</gene>
<proteinExistence type="predicted"/>
<sequence length="210" mass="24674">MDMKYFKGITPKYIDKNIARFCRKISSLSHPVYIDVLPKENCAINDCVNNVKKYVIEHGGEPIYGWAIWLHPHCMIEAEFHVIYKSKDHCLVDITPHKDNDNQILFIEDKKIAYKGSQINNIRQNLSKSKLIDNCIYNWNKIFEIMNKGERKFKHGKLTLSITEVQTIANLQDEITYYLINFYKNLKLKPNDMCICGSNKKYVECCKNKQ</sequence>
<accession>A0A650EJH3</accession>
<dbReference type="InterPro" id="IPR004027">
    <property type="entry name" value="SEC_C_motif"/>
</dbReference>
<protein>
    <submittedName>
        <fullName evidence="1">Uncharacterized protein</fullName>
    </submittedName>
</protein>
<dbReference type="Gene3D" id="3.10.450.50">
    <property type="match status" value="1"/>
</dbReference>
<name>A0A650EJH3_9BACT</name>
<evidence type="ECO:0000313" key="1">
    <source>
        <dbReference type="EMBL" id="QGT49763.1"/>
    </source>
</evidence>
<dbReference type="Pfam" id="PF02810">
    <property type="entry name" value="SEC-C"/>
    <property type="match status" value="1"/>
</dbReference>
<dbReference type="EMBL" id="MN577570">
    <property type="protein sequence ID" value="QGT49763.1"/>
    <property type="molecule type" value="Genomic_DNA"/>
</dbReference>